<evidence type="ECO:0000313" key="1">
    <source>
        <dbReference type="EMBL" id="MDY0748603.1"/>
    </source>
</evidence>
<dbReference type="Proteomes" id="UP001285263">
    <property type="component" value="Unassembled WGS sequence"/>
</dbReference>
<gene>
    <name evidence="1" type="ORF">SNE35_29165</name>
</gene>
<protein>
    <submittedName>
        <fullName evidence="1">Uncharacterized protein</fullName>
    </submittedName>
</protein>
<name>A0ABU5DQL7_9BURK</name>
<keyword evidence="2" id="KW-1185">Reference proteome</keyword>
<sequence>MSQPTTPATSLSATLAQTLKLAGFEPSDFEITEGAPAGLRAELRDLGLPDRLLTVRRRSTGHRQLYATAPGSPWLFNAFADLTAGRFGPPSRRCAA</sequence>
<reference evidence="1 2" key="1">
    <citation type="submission" date="2023-11" db="EMBL/GenBank/DDBJ databases">
        <title>Paucibacter sp. nov., isolated from fresh soil in Korea.</title>
        <authorList>
            <person name="Le N.T.T."/>
        </authorList>
    </citation>
    <scope>NUCLEOTIDE SEQUENCE [LARGE SCALE GENOMIC DNA]</scope>
    <source>
        <strain evidence="1 2">R3-3</strain>
    </source>
</reference>
<comment type="caution">
    <text evidence="1">The sequence shown here is derived from an EMBL/GenBank/DDBJ whole genome shotgun (WGS) entry which is preliminary data.</text>
</comment>
<evidence type="ECO:0000313" key="2">
    <source>
        <dbReference type="Proteomes" id="UP001285263"/>
    </source>
</evidence>
<organism evidence="1 2">
    <name type="scientific">Roseateles agri</name>
    <dbReference type="NCBI Taxonomy" id="3098619"/>
    <lineage>
        <taxon>Bacteria</taxon>
        <taxon>Pseudomonadati</taxon>
        <taxon>Pseudomonadota</taxon>
        <taxon>Betaproteobacteria</taxon>
        <taxon>Burkholderiales</taxon>
        <taxon>Sphaerotilaceae</taxon>
        <taxon>Roseateles</taxon>
    </lineage>
</organism>
<dbReference type="EMBL" id="JAXCLA010000011">
    <property type="protein sequence ID" value="MDY0748603.1"/>
    <property type="molecule type" value="Genomic_DNA"/>
</dbReference>
<proteinExistence type="predicted"/>
<accession>A0ABU5DQL7</accession>
<dbReference type="RefSeq" id="WP_320426571.1">
    <property type="nucleotide sequence ID" value="NZ_JAXCLA010000011.1"/>
</dbReference>